<dbReference type="PANTHER" id="PTHR38618:SF1">
    <property type="entry name" value="MEIOSIS-TO-MITOSIS TRANSITION ASSOCIATED"/>
    <property type="match status" value="1"/>
</dbReference>
<keyword evidence="2" id="KW-1185">Reference proteome</keyword>
<comment type="caution">
    <text evidence="1">The sequence shown here is derived from an EMBL/GenBank/DDBJ whole genome shotgun (WGS) entry which is preliminary data.</text>
</comment>
<reference evidence="1" key="1">
    <citation type="submission" date="2020-10" db="EMBL/GenBank/DDBJ databases">
        <authorList>
            <person name="Kikuchi T."/>
        </authorList>
    </citation>
    <scope>NUCLEOTIDE SEQUENCE</scope>
    <source>
        <strain evidence="1">NKZ352</strain>
    </source>
</reference>
<proteinExistence type="predicted"/>
<dbReference type="Proteomes" id="UP000835052">
    <property type="component" value="Unassembled WGS sequence"/>
</dbReference>
<dbReference type="EMBL" id="CAJGYM010000001">
    <property type="protein sequence ID" value="CAD6184563.1"/>
    <property type="molecule type" value="Genomic_DNA"/>
</dbReference>
<sequence>MNDFDNYSTQELRLLAETPYVSAASVCSPFHDEESSKECPRGGFVDSEDLRNHQSRVEDIVLTESGDISKTAALNVRDAASRGGRDEALSVLQKLLRGNYESLEQAGSKKMLIPRWFGTSRDTEVALFEHILSVPRARPRLCGFPASHLEEEDIVNLIHNAVSPNVELPSVQTTVRISIKTDMSFSELVEQLDTLCAAREDFYIENSEIVAFLYTPPNLKERKSFKTADYHAYAELESLLEEPHHLMLCQATVTCSLKGRPYLQVCLSHTNAVKEIEGPRFRKMTLEQIARRPGRRVTIDESTNKVFEYELPEDARMIPLKLAVVPSGDLIEYLSKSALGQSSL</sequence>
<evidence type="ECO:0000313" key="2">
    <source>
        <dbReference type="Proteomes" id="UP000835052"/>
    </source>
</evidence>
<organism evidence="1 2">
    <name type="scientific">Caenorhabditis auriculariae</name>
    <dbReference type="NCBI Taxonomy" id="2777116"/>
    <lineage>
        <taxon>Eukaryota</taxon>
        <taxon>Metazoa</taxon>
        <taxon>Ecdysozoa</taxon>
        <taxon>Nematoda</taxon>
        <taxon>Chromadorea</taxon>
        <taxon>Rhabditida</taxon>
        <taxon>Rhabditina</taxon>
        <taxon>Rhabditomorpha</taxon>
        <taxon>Rhabditoidea</taxon>
        <taxon>Rhabditidae</taxon>
        <taxon>Peloderinae</taxon>
        <taxon>Caenorhabditis</taxon>
    </lineage>
</organism>
<evidence type="ECO:0000313" key="1">
    <source>
        <dbReference type="EMBL" id="CAD6184563.1"/>
    </source>
</evidence>
<dbReference type="PANTHER" id="PTHR38618">
    <property type="entry name" value="PROTEIN CBG21701-RELATED"/>
    <property type="match status" value="1"/>
</dbReference>
<protein>
    <submittedName>
        <fullName evidence="1">Uncharacterized protein</fullName>
    </submittedName>
</protein>
<name>A0A8S1GPP2_9PELO</name>
<dbReference type="AlphaFoldDB" id="A0A8S1GPP2"/>
<dbReference type="OrthoDB" id="5867315at2759"/>
<accession>A0A8S1GPP2</accession>
<gene>
    <name evidence="1" type="ORF">CAUJ_LOCUS482</name>
</gene>